<dbReference type="GO" id="GO:0004222">
    <property type="term" value="F:metalloendopeptidase activity"/>
    <property type="evidence" value="ECO:0007669"/>
    <property type="project" value="InterPro"/>
</dbReference>
<keyword evidence="5" id="KW-0645">Protease</keyword>
<protein>
    <recommendedName>
        <fullName evidence="12">FTP domain-containing protein</fullName>
    </recommendedName>
</protein>
<dbReference type="Gene3D" id="3.10.170.10">
    <property type="match status" value="1"/>
</dbReference>
<comment type="caution">
    <text evidence="13">The sequence shown here is derived from an EMBL/GenBank/DDBJ whole genome shotgun (WGS) entry which is preliminary data.</text>
</comment>
<evidence type="ECO:0000259" key="12">
    <source>
        <dbReference type="Pfam" id="PF07504"/>
    </source>
</evidence>
<evidence type="ECO:0000256" key="2">
    <source>
        <dbReference type="ARBA" id="ARBA00004613"/>
    </source>
</evidence>
<dbReference type="InterPro" id="IPR011096">
    <property type="entry name" value="FTP_domain"/>
</dbReference>
<evidence type="ECO:0000256" key="3">
    <source>
        <dbReference type="ARBA" id="ARBA00006006"/>
    </source>
</evidence>
<evidence type="ECO:0000256" key="10">
    <source>
        <dbReference type="ARBA" id="ARBA00023049"/>
    </source>
</evidence>
<feature type="domain" description="FTP" evidence="12">
    <location>
        <begin position="103"/>
        <end position="145"/>
    </location>
</feature>
<dbReference type="OrthoDB" id="9790784at2"/>
<sequence length="659" mass="72867">MGRFKMVKLIDTRDFNHDRATEARLFELGRIAAQVGPYMPEGTGIKMSRVNAMTGMPTVIEFLGTQPGGTSYVARSLVMMETMIGLVSFAGEAPPRFSVDSRVQKTRGGMKAVHMQQEYRGVPVFGMFQVVRFGNDDAMRDAAGDVVGLPKDVDVDPKVDVLEAAAAAVRHLAQSDAEQPEQRKDQFGQPIPEVHIDPAAFQPTVISSFPLASRPFVLDKGLFADDIPAHLVLFYQGPRVRLGWKLVFTMPEHAGQYAIIVGADDDKLDILYCQEKSLSAGVRMRVFRWNPRDFTPVDLEVPLPEKAYPMHHLGLPSITSFPSPWVEGNSTVGNSTVVLSSERRPVLGRRTAEGLVFAPESPEGEEQWIVNAFYFCNYMHDFFYLLGFDEKAGNFQRKNEASVGLAGDPLVAQVHRGRLSGTAYIQPAIDGQSPQMHLGILPETGRHTALDADVVFHEYVHGVTNRLVGGERSELQLEQPQSRGMGEGWGDYFGLSIQNYSTGTERTTVGSWLVNNGRGIRQLPYDENFPDHFGKLGTGRYREEHNVGEIWCATLMQLNRAIVSVLGDKERGYALCWQIVYGGLPLTRGNPSFLDARDGILLELDALRSTVDSPDGAQFRALRKAVWATFARFGMGPNARSNGASLTGIRPDFSVPEEQ</sequence>
<dbReference type="Pfam" id="PF07504">
    <property type="entry name" value="FTP"/>
    <property type="match status" value="1"/>
</dbReference>
<dbReference type="AlphaFoldDB" id="A0A150QY72"/>
<evidence type="ECO:0000256" key="1">
    <source>
        <dbReference type="ARBA" id="ARBA00001947"/>
    </source>
</evidence>
<keyword evidence="7" id="KW-0732">Signal</keyword>
<dbReference type="Proteomes" id="UP000075260">
    <property type="component" value="Unassembled WGS sequence"/>
</dbReference>
<comment type="subcellular location">
    <subcellularLocation>
        <location evidence="2">Secreted</location>
    </subcellularLocation>
</comment>
<evidence type="ECO:0000256" key="4">
    <source>
        <dbReference type="ARBA" id="ARBA00022525"/>
    </source>
</evidence>
<evidence type="ECO:0000313" key="13">
    <source>
        <dbReference type="EMBL" id="KYF72875.1"/>
    </source>
</evidence>
<keyword evidence="9" id="KW-0862">Zinc</keyword>
<dbReference type="PANTHER" id="PTHR33478:SF1">
    <property type="entry name" value="EXTRACELLULAR METALLOPROTEINASE MEP"/>
    <property type="match status" value="1"/>
</dbReference>
<evidence type="ECO:0000256" key="8">
    <source>
        <dbReference type="ARBA" id="ARBA00022801"/>
    </source>
</evidence>
<dbReference type="InterPro" id="IPR001842">
    <property type="entry name" value="Peptidase_M36"/>
</dbReference>
<evidence type="ECO:0000313" key="14">
    <source>
        <dbReference type="Proteomes" id="UP000075260"/>
    </source>
</evidence>
<dbReference type="PANTHER" id="PTHR33478">
    <property type="entry name" value="EXTRACELLULAR METALLOPROTEINASE MEP"/>
    <property type="match status" value="1"/>
</dbReference>
<proteinExistence type="inferred from homology"/>
<dbReference type="SUPFAM" id="SSF55486">
    <property type="entry name" value="Metalloproteases ('zincins'), catalytic domain"/>
    <property type="match status" value="1"/>
</dbReference>
<accession>A0A150QY72</accession>
<evidence type="ECO:0000256" key="5">
    <source>
        <dbReference type="ARBA" id="ARBA00022670"/>
    </source>
</evidence>
<dbReference type="Gene3D" id="1.10.390.10">
    <property type="entry name" value="Neutral Protease Domain 2"/>
    <property type="match status" value="1"/>
</dbReference>
<keyword evidence="8" id="KW-0378">Hydrolase</keyword>
<keyword evidence="10" id="KW-0482">Metalloprotease</keyword>
<keyword evidence="6" id="KW-0479">Metal-binding</keyword>
<dbReference type="GO" id="GO:0006508">
    <property type="term" value="P:proteolysis"/>
    <property type="evidence" value="ECO:0007669"/>
    <property type="project" value="UniProtKB-KW"/>
</dbReference>
<dbReference type="EMBL" id="JEMA01000231">
    <property type="protein sequence ID" value="KYF72875.1"/>
    <property type="molecule type" value="Genomic_DNA"/>
</dbReference>
<organism evidence="13 14">
    <name type="scientific">Sorangium cellulosum</name>
    <name type="common">Polyangium cellulosum</name>
    <dbReference type="NCBI Taxonomy" id="56"/>
    <lineage>
        <taxon>Bacteria</taxon>
        <taxon>Pseudomonadati</taxon>
        <taxon>Myxococcota</taxon>
        <taxon>Polyangia</taxon>
        <taxon>Polyangiales</taxon>
        <taxon>Polyangiaceae</taxon>
        <taxon>Sorangium</taxon>
    </lineage>
</organism>
<dbReference type="InterPro" id="IPR050371">
    <property type="entry name" value="Fungal_virulence_M36"/>
</dbReference>
<dbReference type="Pfam" id="PF02128">
    <property type="entry name" value="Peptidase_M36"/>
    <property type="match status" value="1"/>
</dbReference>
<gene>
    <name evidence="13" type="ORF">BE15_22410</name>
</gene>
<comment type="cofactor">
    <cofactor evidence="1">
        <name>Zn(2+)</name>
        <dbReference type="ChEBI" id="CHEBI:29105"/>
    </cofactor>
</comment>
<evidence type="ECO:0000256" key="11">
    <source>
        <dbReference type="ARBA" id="ARBA00023145"/>
    </source>
</evidence>
<evidence type="ECO:0000256" key="7">
    <source>
        <dbReference type="ARBA" id="ARBA00022729"/>
    </source>
</evidence>
<evidence type="ECO:0000256" key="6">
    <source>
        <dbReference type="ARBA" id="ARBA00022723"/>
    </source>
</evidence>
<reference evidence="13 14" key="1">
    <citation type="submission" date="2014-02" db="EMBL/GenBank/DDBJ databases">
        <title>The small core and large imbalanced accessory genome model reveals a collaborative survival strategy of Sorangium cellulosum strains in nature.</title>
        <authorList>
            <person name="Han K."/>
            <person name="Peng R."/>
            <person name="Blom J."/>
            <person name="Li Y.-Z."/>
        </authorList>
    </citation>
    <scope>NUCLEOTIDE SEQUENCE [LARGE SCALE GENOMIC DNA]</scope>
    <source>
        <strain evidence="13 14">So0008-312</strain>
    </source>
</reference>
<evidence type="ECO:0000256" key="9">
    <source>
        <dbReference type="ARBA" id="ARBA00022833"/>
    </source>
</evidence>
<dbReference type="GO" id="GO:0005615">
    <property type="term" value="C:extracellular space"/>
    <property type="evidence" value="ECO:0007669"/>
    <property type="project" value="InterPro"/>
</dbReference>
<dbReference type="GO" id="GO:0008270">
    <property type="term" value="F:zinc ion binding"/>
    <property type="evidence" value="ECO:0007669"/>
    <property type="project" value="InterPro"/>
</dbReference>
<comment type="similarity">
    <text evidence="3">Belongs to the peptidase M36 family.</text>
</comment>
<name>A0A150QY72_SORCE</name>
<keyword evidence="4" id="KW-0964">Secreted</keyword>
<keyword evidence="11" id="KW-0865">Zymogen</keyword>
<dbReference type="InterPro" id="IPR027268">
    <property type="entry name" value="Peptidase_M4/M1_CTD_sf"/>
</dbReference>